<dbReference type="AlphaFoldDB" id="A0A919ML98"/>
<gene>
    <name evidence="1" type="ORF">Afe05nite_84450</name>
</gene>
<proteinExistence type="predicted"/>
<evidence type="ECO:0008006" key="3">
    <source>
        <dbReference type="Google" id="ProtNLM"/>
    </source>
</evidence>
<keyword evidence="2" id="KW-1185">Reference proteome</keyword>
<protein>
    <recommendedName>
        <fullName evidence="3">Bacterial transcriptional activator domain-containing protein</fullName>
    </recommendedName>
</protein>
<evidence type="ECO:0000313" key="2">
    <source>
        <dbReference type="Proteomes" id="UP000598174"/>
    </source>
</evidence>
<accession>A0A919ML98</accession>
<name>A0A919ML98_9ACTN</name>
<dbReference type="EMBL" id="BOMM01000092">
    <property type="protein sequence ID" value="GIE16605.1"/>
    <property type="molecule type" value="Genomic_DNA"/>
</dbReference>
<dbReference type="Proteomes" id="UP000598174">
    <property type="component" value="Unassembled WGS sequence"/>
</dbReference>
<evidence type="ECO:0000313" key="1">
    <source>
        <dbReference type="EMBL" id="GIE16605.1"/>
    </source>
</evidence>
<sequence length="52" mass="5863">MRIHGRLGRPDAVRRTLHLLENRLAELGESEPSEATCRVAARQLKSSVSTHR</sequence>
<comment type="caution">
    <text evidence="1">The sequence shown here is derived from an EMBL/GenBank/DDBJ whole genome shotgun (WGS) entry which is preliminary data.</text>
</comment>
<organism evidence="1 2">
    <name type="scientific">Paractinoplanes ferrugineus</name>
    <dbReference type="NCBI Taxonomy" id="113564"/>
    <lineage>
        <taxon>Bacteria</taxon>
        <taxon>Bacillati</taxon>
        <taxon>Actinomycetota</taxon>
        <taxon>Actinomycetes</taxon>
        <taxon>Micromonosporales</taxon>
        <taxon>Micromonosporaceae</taxon>
        <taxon>Paractinoplanes</taxon>
    </lineage>
</organism>
<reference evidence="1" key="1">
    <citation type="submission" date="2021-01" db="EMBL/GenBank/DDBJ databases">
        <title>Whole genome shotgun sequence of Actinoplanes ferrugineus NBRC 15555.</title>
        <authorList>
            <person name="Komaki H."/>
            <person name="Tamura T."/>
        </authorList>
    </citation>
    <scope>NUCLEOTIDE SEQUENCE</scope>
    <source>
        <strain evidence="1">NBRC 15555</strain>
    </source>
</reference>